<reference evidence="4" key="2">
    <citation type="submission" date="2022-01" db="EMBL/GenBank/DDBJ databases">
        <authorList>
            <person name="Yamashiro T."/>
            <person name="Shiraishi A."/>
            <person name="Satake H."/>
            <person name="Nakayama K."/>
        </authorList>
    </citation>
    <scope>NUCLEOTIDE SEQUENCE</scope>
</reference>
<feature type="domain" description="Retrotransposon gag" evidence="3">
    <location>
        <begin position="83"/>
        <end position="176"/>
    </location>
</feature>
<dbReference type="EMBL" id="BQNB010011342">
    <property type="protein sequence ID" value="GJS89340.1"/>
    <property type="molecule type" value="Genomic_DNA"/>
</dbReference>
<gene>
    <name evidence="4" type="ORF">Tco_0771976</name>
</gene>
<dbReference type="Proteomes" id="UP001151760">
    <property type="component" value="Unassembled WGS sequence"/>
</dbReference>
<keyword evidence="1" id="KW-0175">Coiled coil</keyword>
<dbReference type="PANTHER" id="PTHR33067">
    <property type="entry name" value="RNA-DIRECTED DNA POLYMERASE-RELATED"/>
    <property type="match status" value="1"/>
</dbReference>
<keyword evidence="4" id="KW-0695">RNA-directed DNA polymerase</keyword>
<dbReference type="Gene3D" id="2.40.70.10">
    <property type="entry name" value="Acid Proteases"/>
    <property type="match status" value="1"/>
</dbReference>
<keyword evidence="5" id="KW-1185">Reference proteome</keyword>
<keyword evidence="4" id="KW-0808">Transferase</keyword>
<evidence type="ECO:0000256" key="2">
    <source>
        <dbReference type="SAM" id="MobiDB-lite"/>
    </source>
</evidence>
<evidence type="ECO:0000256" key="1">
    <source>
        <dbReference type="SAM" id="Coils"/>
    </source>
</evidence>
<dbReference type="CDD" id="cd00303">
    <property type="entry name" value="retropepsin_like"/>
    <property type="match status" value="1"/>
</dbReference>
<accession>A0ABQ4ZGX1</accession>
<name>A0ABQ4ZGX1_9ASTR</name>
<evidence type="ECO:0000259" key="3">
    <source>
        <dbReference type="Pfam" id="PF03732"/>
    </source>
</evidence>
<dbReference type="InterPro" id="IPR005162">
    <property type="entry name" value="Retrotrans_gag_dom"/>
</dbReference>
<proteinExistence type="predicted"/>
<dbReference type="GO" id="GO:0003964">
    <property type="term" value="F:RNA-directed DNA polymerase activity"/>
    <property type="evidence" value="ECO:0007669"/>
    <property type="project" value="UniProtKB-KW"/>
</dbReference>
<evidence type="ECO:0000313" key="4">
    <source>
        <dbReference type="EMBL" id="GJS89340.1"/>
    </source>
</evidence>
<organism evidence="4 5">
    <name type="scientific">Tanacetum coccineum</name>
    <dbReference type="NCBI Taxonomy" id="301880"/>
    <lineage>
        <taxon>Eukaryota</taxon>
        <taxon>Viridiplantae</taxon>
        <taxon>Streptophyta</taxon>
        <taxon>Embryophyta</taxon>
        <taxon>Tracheophyta</taxon>
        <taxon>Spermatophyta</taxon>
        <taxon>Magnoliopsida</taxon>
        <taxon>eudicotyledons</taxon>
        <taxon>Gunneridae</taxon>
        <taxon>Pentapetalae</taxon>
        <taxon>asterids</taxon>
        <taxon>campanulids</taxon>
        <taxon>Asterales</taxon>
        <taxon>Asteraceae</taxon>
        <taxon>Asteroideae</taxon>
        <taxon>Anthemideae</taxon>
        <taxon>Anthemidinae</taxon>
        <taxon>Tanacetum</taxon>
    </lineage>
</organism>
<feature type="compositionally biased region" description="Basic and acidic residues" evidence="2">
    <location>
        <begin position="383"/>
        <end position="397"/>
    </location>
</feature>
<keyword evidence="4" id="KW-0548">Nucleotidyltransferase</keyword>
<dbReference type="SUPFAM" id="SSF50630">
    <property type="entry name" value="Acid proteases"/>
    <property type="match status" value="1"/>
</dbReference>
<feature type="region of interest" description="Disordered" evidence="2">
    <location>
        <begin position="369"/>
        <end position="435"/>
    </location>
</feature>
<comment type="caution">
    <text evidence="4">The sequence shown here is derived from an EMBL/GenBank/DDBJ whole genome shotgun (WGS) entry which is preliminary data.</text>
</comment>
<dbReference type="Pfam" id="PF03732">
    <property type="entry name" value="Retrotrans_gag"/>
    <property type="match status" value="1"/>
</dbReference>
<dbReference type="InterPro" id="IPR021109">
    <property type="entry name" value="Peptidase_aspartic_dom_sf"/>
</dbReference>
<reference evidence="4" key="1">
    <citation type="journal article" date="2022" name="Int. J. Mol. Sci.">
        <title>Draft Genome of Tanacetum Coccineum: Genomic Comparison of Closely Related Tanacetum-Family Plants.</title>
        <authorList>
            <person name="Yamashiro T."/>
            <person name="Shiraishi A."/>
            <person name="Nakayama K."/>
            <person name="Satake H."/>
        </authorList>
    </citation>
    <scope>NUCLEOTIDE SEQUENCE</scope>
</reference>
<sequence>MADNRTMEELLRAPTEGYGEAIVIPEINANNFEIKTNLLQLVQANPFHGFERENPHTHINNFKRITLTLKFRDVPNDVIKLMMFPYSLEGAARVWYDKEPPNSILTWEVLVTKFVNQFFPPSKTTHLKNEISRFTQKFEETFSEAWERFKEMLRACPHHGFLELTQIDTFYNGLNDIDQDSLNAAAGGNLLSKTTRETLNIIENKSKVHYSRNKSNVSRMNSTSRDSKTDERIDKVADQLSTLVEIVSKKVVAPAPVKAVEESCVTYGGAHAYYNCPNTDNNQSSVCATTGYMKANESLMRNIQSQINELRGNLYKQEESLRRNLNNDMRSILGSFFQNQASTSGTLPSNTVPNLKCEMKAITTRSGVAYEGPSIPTNPSPKKVVERETEETTDKEQSNFQGSTAQIPPPVNPISIPEPDVPKTLPKPNIPYPSRLNDQKLREKATNQMEKFFQIFQDLHFDISFADALLLMPKFASTIKSLLTNKEKLFELAKIPLNENCSAMLLKKLPEKLGDLGKFLIPCNFPGMDVCHALADLGASINLMPLSIWKKLSLPELTPTRLTSELADRSITRPKGLAEDVFVKVGKFHFPTDFVVVDFEADPQVPLILGRSFLRTGRALIDVYGGELVLRDENEQIIFHVDGTSKHPQKQINKSIKMVNDDGDKGKQEVKNIAEPAAKRQTCITSCLKNFKVIYKENIFHSNKTPQVSLVFAITSIEPKDSLIMRDEHLSTFHVEEIVPIPRESEDTFDNNKGCDLTFCDNNKIFSNPLFGSKDDLTPSNDNSILKEDVQKEIFRIYSNPLFEIDDNYCNVNPPFKEMVDDVEIKNSNVSYSNESVLLHTPFFVEDECLDP</sequence>
<protein>
    <submittedName>
        <fullName evidence="4">Reverse transcriptase domain-containing protein</fullName>
    </submittedName>
</protein>
<feature type="coiled-coil region" evidence="1">
    <location>
        <begin position="293"/>
        <end position="320"/>
    </location>
</feature>
<evidence type="ECO:0000313" key="5">
    <source>
        <dbReference type="Proteomes" id="UP001151760"/>
    </source>
</evidence>
<dbReference type="PANTHER" id="PTHR33067:SF9">
    <property type="entry name" value="RNA-DIRECTED DNA POLYMERASE"/>
    <property type="match status" value="1"/>
</dbReference>